<dbReference type="PANTHER" id="PTHR31286:SF60">
    <property type="entry name" value="PROTEIN, PUTATIVE-RELATED"/>
    <property type="match status" value="1"/>
</dbReference>
<organism evidence="2 3">
    <name type="scientific">Rhamnella rubrinervis</name>
    <dbReference type="NCBI Taxonomy" id="2594499"/>
    <lineage>
        <taxon>Eukaryota</taxon>
        <taxon>Viridiplantae</taxon>
        <taxon>Streptophyta</taxon>
        <taxon>Embryophyta</taxon>
        <taxon>Tracheophyta</taxon>
        <taxon>Spermatophyta</taxon>
        <taxon>Magnoliopsida</taxon>
        <taxon>eudicotyledons</taxon>
        <taxon>Gunneridae</taxon>
        <taxon>Pentapetalae</taxon>
        <taxon>rosids</taxon>
        <taxon>fabids</taxon>
        <taxon>Rosales</taxon>
        <taxon>Rhamnaceae</taxon>
        <taxon>rhamnoid group</taxon>
        <taxon>Rhamneae</taxon>
        <taxon>Rhamnella</taxon>
    </lineage>
</organism>
<feature type="region of interest" description="Disordered" evidence="1">
    <location>
        <begin position="368"/>
        <end position="393"/>
    </location>
</feature>
<accession>A0A8K0MMV2</accession>
<dbReference type="Proteomes" id="UP000796880">
    <property type="component" value="Unassembled WGS sequence"/>
</dbReference>
<reference evidence="2" key="1">
    <citation type="submission" date="2020-03" db="EMBL/GenBank/DDBJ databases">
        <title>A high-quality chromosome-level genome assembly of a woody plant with both climbing and erect habits, Rhamnella rubrinervis.</title>
        <authorList>
            <person name="Lu Z."/>
            <person name="Yang Y."/>
            <person name="Zhu X."/>
            <person name="Sun Y."/>
        </authorList>
    </citation>
    <scope>NUCLEOTIDE SEQUENCE</scope>
    <source>
        <strain evidence="2">BYM</strain>
        <tissue evidence="2">Leaf</tissue>
    </source>
</reference>
<dbReference type="InterPro" id="IPR040256">
    <property type="entry name" value="At4g02000-like"/>
</dbReference>
<keyword evidence="3" id="KW-1185">Reference proteome</keyword>
<evidence type="ECO:0000313" key="3">
    <source>
        <dbReference type="Proteomes" id="UP000796880"/>
    </source>
</evidence>
<proteinExistence type="predicted"/>
<dbReference type="OrthoDB" id="1924068at2759"/>
<evidence type="ECO:0000256" key="1">
    <source>
        <dbReference type="SAM" id="MobiDB-lite"/>
    </source>
</evidence>
<dbReference type="PANTHER" id="PTHR31286">
    <property type="entry name" value="GLYCINE-RICH CELL WALL STRUCTURAL PROTEIN 1.8-LIKE"/>
    <property type="match status" value="1"/>
</dbReference>
<comment type="caution">
    <text evidence="2">The sequence shown here is derived from an EMBL/GenBank/DDBJ whole genome shotgun (WGS) entry which is preliminary data.</text>
</comment>
<name>A0A8K0MMV2_9ROSA</name>
<protein>
    <submittedName>
        <fullName evidence="2">Uncharacterized protein</fullName>
    </submittedName>
</protein>
<feature type="compositionally biased region" description="Polar residues" evidence="1">
    <location>
        <begin position="370"/>
        <end position="385"/>
    </location>
</feature>
<dbReference type="AlphaFoldDB" id="A0A8K0MMV2"/>
<sequence>MALAIEGTSCASFLAIAMLLSMRQGVLIVTQVKLWDRGVLGVKELLSSWWSRLVWRLQLSGSWWCSGGFRWLPGRSASRFLERLRRVASDFVVVLSSSSLADLCGLLLLGFNFAVFVAIAALRFGSYATGTVHLPGNLGPRGSSKPVVIAQGMNRVNGELGSRGAMNYGLVSNGQNAIGHGLNYGAVMDSPNQLGNGASGIDVLKNGLNKMTENEAPHKTFATAATSSTVLPAASVIMKKGNYISVWIRILNLNWVSWHPQILSNLACGVGVLLKFDHSTLLGDFGHFARILVDVDMASFLSDMLTLGVHGYCHEICMVYEKLPAYCTTCNNIGYLLANCHLFKRESDIKAADHSECKEKPMKLVYVPNPSDQDNTNKAQSQQFPENPKEASLGKESYAELVLEKKDKGKSKVTWVDCMDHEIDNFNVEISKGSEINMANLSIDDYNKQEMDLVNLLPNH</sequence>
<gene>
    <name evidence="2" type="ORF">FNV43_RR08187</name>
</gene>
<evidence type="ECO:0000313" key="2">
    <source>
        <dbReference type="EMBL" id="KAF3452091.1"/>
    </source>
</evidence>
<dbReference type="EMBL" id="VOIH02000003">
    <property type="protein sequence ID" value="KAF3452091.1"/>
    <property type="molecule type" value="Genomic_DNA"/>
</dbReference>